<proteinExistence type="inferred from homology"/>
<dbReference type="NCBIfam" id="TIGR00029">
    <property type="entry name" value="S20"/>
    <property type="match status" value="1"/>
</dbReference>
<dbReference type="InterPro" id="IPR036510">
    <property type="entry name" value="Ribosomal_bS20_sf"/>
</dbReference>
<dbReference type="GO" id="GO:0006412">
    <property type="term" value="P:translation"/>
    <property type="evidence" value="ECO:0007669"/>
    <property type="project" value="UniProtKB-UniRule"/>
</dbReference>
<dbReference type="GO" id="GO:0015935">
    <property type="term" value="C:small ribosomal subunit"/>
    <property type="evidence" value="ECO:0007669"/>
    <property type="project" value="TreeGrafter"/>
</dbReference>
<dbReference type="FunFam" id="1.20.58.110:FF:000001">
    <property type="entry name" value="30S ribosomal protein S20"/>
    <property type="match status" value="1"/>
</dbReference>
<sequence>MANHVSALKRSRQDQKKRIQNRGQKSAMRSVIKKVLVAVEAGDKETATVALRQATSLLDRAGRKNQIHARQASRRVSRLNAKVKAIA</sequence>
<dbReference type="Gene3D" id="1.20.58.110">
    <property type="entry name" value="Ribosomal protein S20"/>
    <property type="match status" value="1"/>
</dbReference>
<keyword evidence="6 8" id="KW-0687">Ribonucleoprotein</keyword>
<dbReference type="InterPro" id="IPR002583">
    <property type="entry name" value="Ribosomal_bS20"/>
</dbReference>
<keyword evidence="4 8" id="KW-0694">RNA-binding</keyword>
<feature type="region of interest" description="Disordered" evidence="9">
    <location>
        <begin position="1"/>
        <end position="27"/>
    </location>
</feature>
<reference evidence="10 11" key="1">
    <citation type="journal article" date="2017" name="Arch. Microbiol.">
        <title>Mariprofundus micogutta sp. nov., a novel iron-oxidizing zetaproteobacterium isolated from a deep-sea hydrothermal field at the Bayonnaise knoll of the Izu-Ogasawara arc, and a description of Mariprofundales ord. nov. and Zetaproteobacteria classis nov.</title>
        <authorList>
            <person name="Makita H."/>
            <person name="Tanaka E."/>
            <person name="Mitsunobu S."/>
            <person name="Miyazaki M."/>
            <person name="Nunoura T."/>
            <person name="Uematsu K."/>
            <person name="Takaki Y."/>
            <person name="Nishi S."/>
            <person name="Shimamura S."/>
            <person name="Takai K."/>
        </authorList>
    </citation>
    <scope>NUCLEOTIDE SEQUENCE [LARGE SCALE GENOMIC DNA]</scope>
    <source>
        <strain evidence="10 11">ET2</strain>
    </source>
</reference>
<evidence type="ECO:0000313" key="11">
    <source>
        <dbReference type="Proteomes" id="UP000231632"/>
    </source>
</evidence>
<dbReference type="RefSeq" id="WP_072658433.1">
    <property type="nucleotide sequence ID" value="NZ_BDFD01000001.1"/>
</dbReference>
<comment type="caution">
    <text evidence="10">The sequence shown here is derived from an EMBL/GenBank/DDBJ whole genome shotgun (WGS) entry which is preliminary data.</text>
</comment>
<dbReference type="OrthoDB" id="9807974at2"/>
<dbReference type="PANTHER" id="PTHR33398:SF1">
    <property type="entry name" value="SMALL RIBOSOMAL SUBUNIT PROTEIN BS20C"/>
    <property type="match status" value="1"/>
</dbReference>
<keyword evidence="3 8" id="KW-0699">rRNA-binding</keyword>
<evidence type="ECO:0000313" key="10">
    <source>
        <dbReference type="EMBL" id="GAV19246.1"/>
    </source>
</evidence>
<comment type="function">
    <text evidence="1 8">Binds directly to 16S ribosomal RNA.</text>
</comment>
<dbReference type="GO" id="GO:0070181">
    <property type="term" value="F:small ribosomal subunit rRNA binding"/>
    <property type="evidence" value="ECO:0007669"/>
    <property type="project" value="TreeGrafter"/>
</dbReference>
<dbReference type="GO" id="GO:0003735">
    <property type="term" value="F:structural constituent of ribosome"/>
    <property type="evidence" value="ECO:0007669"/>
    <property type="project" value="InterPro"/>
</dbReference>
<evidence type="ECO:0000256" key="6">
    <source>
        <dbReference type="ARBA" id="ARBA00023274"/>
    </source>
</evidence>
<evidence type="ECO:0000256" key="3">
    <source>
        <dbReference type="ARBA" id="ARBA00022730"/>
    </source>
</evidence>
<name>A0A1L8CK14_9PROT</name>
<dbReference type="AlphaFoldDB" id="A0A1L8CK14"/>
<comment type="similarity">
    <text evidence="2 8">Belongs to the bacterial ribosomal protein bS20 family.</text>
</comment>
<dbReference type="Proteomes" id="UP000231632">
    <property type="component" value="Unassembled WGS sequence"/>
</dbReference>
<dbReference type="STRING" id="1921010.MMIC_P0175"/>
<evidence type="ECO:0000256" key="5">
    <source>
        <dbReference type="ARBA" id="ARBA00022980"/>
    </source>
</evidence>
<evidence type="ECO:0000256" key="7">
    <source>
        <dbReference type="ARBA" id="ARBA00035136"/>
    </source>
</evidence>
<protein>
    <recommendedName>
        <fullName evidence="7 8">Small ribosomal subunit protein bS20</fullName>
    </recommendedName>
</protein>
<dbReference type="PANTHER" id="PTHR33398">
    <property type="entry name" value="30S RIBOSOMAL PROTEIN S20"/>
    <property type="match status" value="1"/>
</dbReference>
<dbReference type="HAMAP" id="MF_00500">
    <property type="entry name" value="Ribosomal_bS20"/>
    <property type="match status" value="1"/>
</dbReference>
<accession>A0A1L8CK14</accession>
<evidence type="ECO:0000256" key="9">
    <source>
        <dbReference type="SAM" id="MobiDB-lite"/>
    </source>
</evidence>
<evidence type="ECO:0000256" key="1">
    <source>
        <dbReference type="ARBA" id="ARBA00003134"/>
    </source>
</evidence>
<dbReference type="EMBL" id="BDFD01000001">
    <property type="protein sequence ID" value="GAV19246.1"/>
    <property type="molecule type" value="Genomic_DNA"/>
</dbReference>
<organism evidence="10 11">
    <name type="scientific">Mariprofundus micogutta</name>
    <dbReference type="NCBI Taxonomy" id="1921010"/>
    <lineage>
        <taxon>Bacteria</taxon>
        <taxon>Pseudomonadati</taxon>
        <taxon>Pseudomonadota</taxon>
        <taxon>Candidatius Mariprofundia</taxon>
        <taxon>Mariprofundales</taxon>
        <taxon>Mariprofundaceae</taxon>
        <taxon>Mariprofundus</taxon>
    </lineage>
</organism>
<dbReference type="Pfam" id="PF01649">
    <property type="entry name" value="Ribosomal_S20p"/>
    <property type="match status" value="1"/>
</dbReference>
<keyword evidence="11" id="KW-1185">Reference proteome</keyword>
<evidence type="ECO:0000256" key="8">
    <source>
        <dbReference type="HAMAP-Rule" id="MF_00500"/>
    </source>
</evidence>
<keyword evidence="5 8" id="KW-0689">Ribosomal protein</keyword>
<dbReference type="SUPFAM" id="SSF46992">
    <property type="entry name" value="Ribosomal protein S20"/>
    <property type="match status" value="1"/>
</dbReference>
<dbReference type="GO" id="GO:0005829">
    <property type="term" value="C:cytosol"/>
    <property type="evidence" value="ECO:0007669"/>
    <property type="project" value="TreeGrafter"/>
</dbReference>
<gene>
    <name evidence="8" type="primary">rpsT</name>
    <name evidence="10" type="ORF">MMIC_P0175</name>
</gene>
<evidence type="ECO:0000256" key="2">
    <source>
        <dbReference type="ARBA" id="ARBA00007634"/>
    </source>
</evidence>
<evidence type="ECO:0000256" key="4">
    <source>
        <dbReference type="ARBA" id="ARBA00022884"/>
    </source>
</evidence>